<organism evidence="2 3">
    <name type="scientific">Ornithinimicrobium tianjinense</name>
    <dbReference type="NCBI Taxonomy" id="1195761"/>
    <lineage>
        <taxon>Bacteria</taxon>
        <taxon>Bacillati</taxon>
        <taxon>Actinomycetota</taxon>
        <taxon>Actinomycetes</taxon>
        <taxon>Micrococcales</taxon>
        <taxon>Ornithinimicrobiaceae</taxon>
        <taxon>Ornithinimicrobium</taxon>
    </lineage>
</organism>
<evidence type="ECO:0000256" key="1">
    <source>
        <dbReference type="SAM" id="MobiDB-lite"/>
    </source>
</evidence>
<evidence type="ECO:0000313" key="3">
    <source>
        <dbReference type="Proteomes" id="UP000605670"/>
    </source>
</evidence>
<reference evidence="2" key="1">
    <citation type="journal article" date="2014" name="Int. J. Syst. Evol. Microbiol.">
        <title>Complete genome sequence of Corynebacterium casei LMG S-19264T (=DSM 44701T), isolated from a smear-ripened cheese.</title>
        <authorList>
            <consortium name="US DOE Joint Genome Institute (JGI-PGF)"/>
            <person name="Walter F."/>
            <person name="Albersmeier A."/>
            <person name="Kalinowski J."/>
            <person name="Ruckert C."/>
        </authorList>
    </citation>
    <scope>NUCLEOTIDE SEQUENCE</scope>
    <source>
        <strain evidence="2">CGMCC 1.12160</strain>
    </source>
</reference>
<dbReference type="Proteomes" id="UP000605670">
    <property type="component" value="Unassembled WGS sequence"/>
</dbReference>
<sequence length="126" mass="13228">MSPSRTTPLARPARSHGCQYWLSRGTTWKPLDPPSARRGHGDTGSTRRSTEAPGPRSTASRVADAAKPSHPAPSPSVAAQAPGRTSVRRKPSEDASPTVAHGPSAPWLTPMSATSTRRVAGSVTRQ</sequence>
<protein>
    <submittedName>
        <fullName evidence="2">Uncharacterized protein</fullName>
    </submittedName>
</protein>
<evidence type="ECO:0000313" key="2">
    <source>
        <dbReference type="EMBL" id="GGF60298.1"/>
    </source>
</evidence>
<feature type="compositionally biased region" description="Polar residues" evidence="1">
    <location>
        <begin position="111"/>
        <end position="126"/>
    </location>
</feature>
<dbReference type="AlphaFoldDB" id="A0A917BVU7"/>
<gene>
    <name evidence="2" type="ORF">GCM10011366_30150</name>
</gene>
<dbReference type="EMBL" id="BMEM01000007">
    <property type="protein sequence ID" value="GGF60298.1"/>
    <property type="molecule type" value="Genomic_DNA"/>
</dbReference>
<feature type="compositionally biased region" description="Low complexity" evidence="1">
    <location>
        <begin position="63"/>
        <end position="82"/>
    </location>
</feature>
<reference evidence="2" key="2">
    <citation type="submission" date="2020-09" db="EMBL/GenBank/DDBJ databases">
        <authorList>
            <person name="Sun Q."/>
            <person name="Zhou Y."/>
        </authorList>
    </citation>
    <scope>NUCLEOTIDE SEQUENCE</scope>
    <source>
        <strain evidence="2">CGMCC 1.12160</strain>
    </source>
</reference>
<name>A0A917BVU7_9MICO</name>
<accession>A0A917BVU7</accession>
<proteinExistence type="predicted"/>
<feature type="region of interest" description="Disordered" evidence="1">
    <location>
        <begin position="1"/>
        <end position="126"/>
    </location>
</feature>
<keyword evidence="3" id="KW-1185">Reference proteome</keyword>
<comment type="caution">
    <text evidence="2">The sequence shown here is derived from an EMBL/GenBank/DDBJ whole genome shotgun (WGS) entry which is preliminary data.</text>
</comment>